<dbReference type="PROSITE" id="PS51186">
    <property type="entry name" value="GNAT"/>
    <property type="match status" value="1"/>
</dbReference>
<organism evidence="2 3">
    <name type="scientific">Chitinophaga tropicalis</name>
    <dbReference type="NCBI Taxonomy" id="2683588"/>
    <lineage>
        <taxon>Bacteria</taxon>
        <taxon>Pseudomonadati</taxon>
        <taxon>Bacteroidota</taxon>
        <taxon>Chitinophagia</taxon>
        <taxon>Chitinophagales</taxon>
        <taxon>Chitinophagaceae</taxon>
        <taxon>Chitinophaga</taxon>
    </lineage>
</organism>
<dbReference type="EMBL" id="WRXN01000006">
    <property type="protein sequence ID" value="MVT09546.1"/>
    <property type="molecule type" value="Genomic_DNA"/>
</dbReference>
<evidence type="ECO:0000313" key="3">
    <source>
        <dbReference type="Proteomes" id="UP000461730"/>
    </source>
</evidence>
<dbReference type="InterPro" id="IPR000182">
    <property type="entry name" value="GNAT_dom"/>
</dbReference>
<evidence type="ECO:0000259" key="1">
    <source>
        <dbReference type="PROSITE" id="PS51186"/>
    </source>
</evidence>
<dbReference type="Gene3D" id="3.40.630.30">
    <property type="match status" value="1"/>
</dbReference>
<proteinExistence type="predicted"/>
<protein>
    <submittedName>
        <fullName evidence="2">GNAT family N-acetyltransferase</fullName>
    </submittedName>
</protein>
<gene>
    <name evidence="2" type="ORF">GO493_14855</name>
</gene>
<dbReference type="Pfam" id="PF13673">
    <property type="entry name" value="Acetyltransf_10"/>
    <property type="match status" value="1"/>
</dbReference>
<dbReference type="GO" id="GO:0016747">
    <property type="term" value="F:acyltransferase activity, transferring groups other than amino-acyl groups"/>
    <property type="evidence" value="ECO:0007669"/>
    <property type="project" value="InterPro"/>
</dbReference>
<dbReference type="AlphaFoldDB" id="A0A7K1U5J1"/>
<dbReference type="InterPro" id="IPR016181">
    <property type="entry name" value="Acyl_CoA_acyltransferase"/>
</dbReference>
<keyword evidence="3" id="KW-1185">Reference proteome</keyword>
<dbReference type="SUPFAM" id="SSF55729">
    <property type="entry name" value="Acyl-CoA N-acyltransferases (Nat)"/>
    <property type="match status" value="1"/>
</dbReference>
<reference evidence="2 3" key="1">
    <citation type="submission" date="2019-12" db="EMBL/GenBank/DDBJ databases">
        <title>Chitinophaga sp. strain ysch24 (GDMCC 1.1355), whole genome shotgun sequence.</title>
        <authorList>
            <person name="Zhang X."/>
        </authorList>
    </citation>
    <scope>NUCLEOTIDE SEQUENCE [LARGE SCALE GENOMIC DNA]</scope>
    <source>
        <strain evidence="3">ysch24</strain>
    </source>
</reference>
<sequence length="155" mass="17541">MIQWLVKTFEELTIHELYAFLMLRSEVFVVEQNCVFQDIDNTDQLAVHVMGFEKENGELVAYSRVFGPGIKFSMSGIGRVVVPEKARKGGTGRVLMEHSIKAIEDRFGKIPVKISAQAHLEKFYGSFGFVACSEAYDDDGIMHIDMIREVSESEK</sequence>
<dbReference type="Proteomes" id="UP000461730">
    <property type="component" value="Unassembled WGS sequence"/>
</dbReference>
<name>A0A7K1U5J1_9BACT</name>
<accession>A0A7K1U5J1</accession>
<keyword evidence="2" id="KW-0808">Transferase</keyword>
<feature type="domain" description="N-acetyltransferase" evidence="1">
    <location>
        <begin position="7"/>
        <end position="151"/>
    </location>
</feature>
<evidence type="ECO:0000313" key="2">
    <source>
        <dbReference type="EMBL" id="MVT09546.1"/>
    </source>
</evidence>
<comment type="caution">
    <text evidence="2">The sequence shown here is derived from an EMBL/GenBank/DDBJ whole genome shotgun (WGS) entry which is preliminary data.</text>
</comment>